<dbReference type="InParanoid" id="A0A2J7PP46"/>
<comment type="caution">
    <text evidence="1">The sequence shown here is derived from an EMBL/GenBank/DDBJ whole genome shotgun (WGS) entry which is preliminary data.</text>
</comment>
<reference evidence="1 2" key="1">
    <citation type="submission" date="2017-12" db="EMBL/GenBank/DDBJ databases">
        <title>Hemimetabolous genomes reveal molecular basis of termite eusociality.</title>
        <authorList>
            <person name="Harrison M.C."/>
            <person name="Jongepier E."/>
            <person name="Robertson H.M."/>
            <person name="Arning N."/>
            <person name="Bitard-Feildel T."/>
            <person name="Chao H."/>
            <person name="Childers C.P."/>
            <person name="Dinh H."/>
            <person name="Doddapaneni H."/>
            <person name="Dugan S."/>
            <person name="Gowin J."/>
            <person name="Greiner C."/>
            <person name="Han Y."/>
            <person name="Hu H."/>
            <person name="Hughes D.S.T."/>
            <person name="Huylmans A.-K."/>
            <person name="Kemena C."/>
            <person name="Kremer L.P.M."/>
            <person name="Lee S.L."/>
            <person name="Lopez-Ezquerra A."/>
            <person name="Mallet L."/>
            <person name="Monroy-Kuhn J.M."/>
            <person name="Moser A."/>
            <person name="Murali S.C."/>
            <person name="Muzny D.M."/>
            <person name="Otani S."/>
            <person name="Piulachs M.-D."/>
            <person name="Poelchau M."/>
            <person name="Qu J."/>
            <person name="Schaub F."/>
            <person name="Wada-Katsumata A."/>
            <person name="Worley K.C."/>
            <person name="Xie Q."/>
            <person name="Ylla G."/>
            <person name="Poulsen M."/>
            <person name="Gibbs R.A."/>
            <person name="Schal C."/>
            <person name="Richards S."/>
            <person name="Belles X."/>
            <person name="Korb J."/>
            <person name="Bornberg-Bauer E."/>
        </authorList>
    </citation>
    <scope>NUCLEOTIDE SEQUENCE [LARGE SCALE GENOMIC DNA]</scope>
    <source>
        <tissue evidence="1">Whole body</tissue>
    </source>
</reference>
<evidence type="ECO:0000313" key="1">
    <source>
        <dbReference type="EMBL" id="PNF18086.1"/>
    </source>
</evidence>
<dbReference type="AlphaFoldDB" id="A0A2J7PP46"/>
<evidence type="ECO:0000313" key="2">
    <source>
        <dbReference type="Proteomes" id="UP000235965"/>
    </source>
</evidence>
<dbReference type="EMBL" id="NEVH01023279">
    <property type="protein sequence ID" value="PNF18086.1"/>
    <property type="molecule type" value="Genomic_DNA"/>
</dbReference>
<keyword evidence="2" id="KW-1185">Reference proteome</keyword>
<organism evidence="1 2">
    <name type="scientific">Cryptotermes secundus</name>
    <dbReference type="NCBI Taxonomy" id="105785"/>
    <lineage>
        <taxon>Eukaryota</taxon>
        <taxon>Metazoa</taxon>
        <taxon>Ecdysozoa</taxon>
        <taxon>Arthropoda</taxon>
        <taxon>Hexapoda</taxon>
        <taxon>Insecta</taxon>
        <taxon>Pterygota</taxon>
        <taxon>Neoptera</taxon>
        <taxon>Polyneoptera</taxon>
        <taxon>Dictyoptera</taxon>
        <taxon>Blattodea</taxon>
        <taxon>Blattoidea</taxon>
        <taxon>Termitoidae</taxon>
        <taxon>Kalotermitidae</taxon>
        <taxon>Cryptotermitinae</taxon>
        <taxon>Cryptotermes</taxon>
    </lineage>
</organism>
<dbReference type="Proteomes" id="UP000235965">
    <property type="component" value="Unassembled WGS sequence"/>
</dbReference>
<gene>
    <name evidence="1" type="ORF">B7P43_G02618</name>
</gene>
<accession>A0A2J7PP46</accession>
<protein>
    <submittedName>
        <fullName evidence="1">Uncharacterized protein</fullName>
    </submittedName>
</protein>
<sequence length="51" mass="5881">MLILCESCTIFQCAHKLKPNTMVSKAGYKRQMARYLKYAGGKTAIFYYIIL</sequence>
<proteinExistence type="predicted"/>
<name>A0A2J7PP46_9NEOP</name>